<feature type="transmembrane region" description="Helical" evidence="1">
    <location>
        <begin position="150"/>
        <end position="169"/>
    </location>
</feature>
<reference evidence="2 3" key="1">
    <citation type="journal article" date="2019" name="Int. J. Syst. Evol. Microbiol.">
        <title>The Global Catalogue of Microorganisms (GCM) 10K type strain sequencing project: providing services to taxonomists for standard genome sequencing and annotation.</title>
        <authorList>
            <consortium name="The Broad Institute Genomics Platform"/>
            <consortium name="The Broad Institute Genome Sequencing Center for Infectious Disease"/>
            <person name="Wu L."/>
            <person name="Ma J."/>
        </authorList>
    </citation>
    <scope>NUCLEOTIDE SEQUENCE [LARGE SCALE GENOMIC DNA]</scope>
    <source>
        <strain evidence="2 3">JCM 13929</strain>
    </source>
</reference>
<organism evidence="2 3">
    <name type="scientific">Nonomuraea maheshkhaliensis</name>
    <dbReference type="NCBI Taxonomy" id="419590"/>
    <lineage>
        <taxon>Bacteria</taxon>
        <taxon>Bacillati</taxon>
        <taxon>Actinomycetota</taxon>
        <taxon>Actinomycetes</taxon>
        <taxon>Streptosporangiales</taxon>
        <taxon>Streptosporangiaceae</taxon>
        <taxon>Nonomuraea</taxon>
    </lineage>
</organism>
<evidence type="ECO:0000313" key="3">
    <source>
        <dbReference type="Proteomes" id="UP001500064"/>
    </source>
</evidence>
<dbReference type="Proteomes" id="UP001500064">
    <property type="component" value="Unassembled WGS sequence"/>
</dbReference>
<sequence length="171" mass="17727">MVMSMALTLGAGRCGVLLDSCPVPRPAPGGAGVRQNDRVTSDGVPVEPMPALVRTARVVLIVQVVASVLGLVVMGGVLAAAAGAPSLFLLLFLLPAVVLVVMVWLVVRWGSRRSFVRWAAVAVEAILGVGNLVSMLLAETVMWASLPLSVLLPLGVAGALLTAPAARWFDR</sequence>
<keyword evidence="1" id="KW-0472">Membrane</keyword>
<keyword evidence="1" id="KW-1133">Transmembrane helix</keyword>
<evidence type="ECO:0000256" key="1">
    <source>
        <dbReference type="SAM" id="Phobius"/>
    </source>
</evidence>
<proteinExistence type="predicted"/>
<feature type="transmembrane region" description="Helical" evidence="1">
    <location>
        <begin position="58"/>
        <end position="81"/>
    </location>
</feature>
<feature type="transmembrane region" description="Helical" evidence="1">
    <location>
        <begin position="119"/>
        <end position="138"/>
    </location>
</feature>
<evidence type="ECO:0008006" key="4">
    <source>
        <dbReference type="Google" id="ProtNLM"/>
    </source>
</evidence>
<keyword evidence="1" id="KW-0812">Transmembrane</keyword>
<accession>A0ABN2ETD3</accession>
<evidence type="ECO:0000313" key="2">
    <source>
        <dbReference type="EMBL" id="GAA1617137.1"/>
    </source>
</evidence>
<protein>
    <recommendedName>
        <fullName evidence="4">Integral membrane protein</fullName>
    </recommendedName>
</protein>
<gene>
    <name evidence="2" type="ORF">GCM10009733_011840</name>
</gene>
<feature type="transmembrane region" description="Helical" evidence="1">
    <location>
        <begin position="87"/>
        <end position="107"/>
    </location>
</feature>
<dbReference type="EMBL" id="BAAAMU010000005">
    <property type="protein sequence ID" value="GAA1617137.1"/>
    <property type="molecule type" value="Genomic_DNA"/>
</dbReference>
<keyword evidence="3" id="KW-1185">Reference proteome</keyword>
<name>A0ABN2ETD3_9ACTN</name>
<comment type="caution">
    <text evidence="2">The sequence shown here is derived from an EMBL/GenBank/DDBJ whole genome shotgun (WGS) entry which is preliminary data.</text>
</comment>